<organism evidence="3 4">
    <name type="scientific">Georgenia halophila</name>
    <dbReference type="NCBI Taxonomy" id="620889"/>
    <lineage>
        <taxon>Bacteria</taxon>
        <taxon>Bacillati</taxon>
        <taxon>Actinomycetota</taxon>
        <taxon>Actinomycetes</taxon>
        <taxon>Micrococcales</taxon>
        <taxon>Bogoriellaceae</taxon>
        <taxon>Georgenia</taxon>
    </lineage>
</organism>
<evidence type="ECO:0000313" key="3">
    <source>
        <dbReference type="EMBL" id="GAA4421301.1"/>
    </source>
</evidence>
<sequence length="384" mass="40019">MELQGYVVVALTLILLGYLLPHLVRSRQVLLDSRVDDRFSGDLRILSTGAAGQAVHSWGHTDGARPYLHATTARRPEATMTPPRARGERVDDDARALAAARAARAARLSRRAAATRRRLVLTTALLLITAAAWTAVELAGLHWAAAAAPSALLVTVLVLGRRAAVQARVNDQRDRAEMARAAARLEAVSGRGRAARTGPVAKVPAPAGPPRVQRRRYATQVPAEQSAASSAESPAEASAGSTADSSEKADIKIDVGPDATEPDGEPQEGAEDAEHDEAQPAAAEEPRLPEGPPSPGGDDGGTPGSTRPRAWTPVPVPVPSYTLKPHAPRRQVAPYTVEEAPSAAVPQRPSAASATADGPPPAAEPPPPPLDLDAVLARRRAAGA</sequence>
<keyword evidence="2" id="KW-0812">Transmembrane</keyword>
<feature type="compositionally biased region" description="Acidic residues" evidence="1">
    <location>
        <begin position="260"/>
        <end position="275"/>
    </location>
</feature>
<feature type="transmembrane region" description="Helical" evidence="2">
    <location>
        <begin position="6"/>
        <end position="24"/>
    </location>
</feature>
<comment type="caution">
    <text evidence="3">The sequence shown here is derived from an EMBL/GenBank/DDBJ whole genome shotgun (WGS) entry which is preliminary data.</text>
</comment>
<feature type="transmembrane region" description="Helical" evidence="2">
    <location>
        <begin position="119"/>
        <end position="136"/>
    </location>
</feature>
<keyword evidence="2" id="KW-1133">Transmembrane helix</keyword>
<feature type="compositionally biased region" description="Basic and acidic residues" evidence="1">
    <location>
        <begin position="245"/>
        <end position="255"/>
    </location>
</feature>
<proteinExistence type="predicted"/>
<keyword evidence="2" id="KW-0472">Membrane</keyword>
<evidence type="ECO:0000313" key="4">
    <source>
        <dbReference type="Proteomes" id="UP001500622"/>
    </source>
</evidence>
<evidence type="ECO:0000256" key="2">
    <source>
        <dbReference type="SAM" id="Phobius"/>
    </source>
</evidence>
<name>A0ABP8L3A9_9MICO</name>
<dbReference type="Proteomes" id="UP001500622">
    <property type="component" value="Unassembled WGS sequence"/>
</dbReference>
<feature type="transmembrane region" description="Helical" evidence="2">
    <location>
        <begin position="142"/>
        <end position="160"/>
    </location>
</feature>
<keyword evidence="4" id="KW-1185">Reference proteome</keyword>
<feature type="compositionally biased region" description="Pro residues" evidence="1">
    <location>
        <begin position="358"/>
        <end position="370"/>
    </location>
</feature>
<dbReference type="EMBL" id="BAABGN010000005">
    <property type="protein sequence ID" value="GAA4421301.1"/>
    <property type="molecule type" value="Genomic_DNA"/>
</dbReference>
<reference evidence="4" key="1">
    <citation type="journal article" date="2019" name="Int. J. Syst. Evol. Microbiol.">
        <title>The Global Catalogue of Microorganisms (GCM) 10K type strain sequencing project: providing services to taxonomists for standard genome sequencing and annotation.</title>
        <authorList>
            <consortium name="The Broad Institute Genomics Platform"/>
            <consortium name="The Broad Institute Genome Sequencing Center for Infectious Disease"/>
            <person name="Wu L."/>
            <person name="Ma J."/>
        </authorList>
    </citation>
    <scope>NUCLEOTIDE SEQUENCE [LARGE SCALE GENOMIC DNA]</scope>
    <source>
        <strain evidence="4">JCM 17810</strain>
    </source>
</reference>
<accession>A0ABP8L3A9</accession>
<protein>
    <submittedName>
        <fullName evidence="3">Uncharacterized protein</fullName>
    </submittedName>
</protein>
<feature type="compositionally biased region" description="Low complexity" evidence="1">
    <location>
        <begin position="223"/>
        <end position="243"/>
    </location>
</feature>
<evidence type="ECO:0000256" key="1">
    <source>
        <dbReference type="SAM" id="MobiDB-lite"/>
    </source>
</evidence>
<dbReference type="RefSeq" id="WP_345215539.1">
    <property type="nucleotide sequence ID" value="NZ_BAABGN010000005.1"/>
</dbReference>
<feature type="region of interest" description="Disordered" evidence="1">
    <location>
        <begin position="186"/>
        <end position="372"/>
    </location>
</feature>
<gene>
    <name evidence="3" type="ORF">GCM10023169_14050</name>
</gene>